<keyword evidence="3" id="KW-1185">Reference proteome</keyword>
<sequence length="169" mass="19322">MCIIMNVSSSTARKQHRTRLQMLITSEAKKHNDDGRNTQNERWIDEAKSDRDDKDIPKSGEDKSRGEEDVLSFSFNDLVSLIWIAGDLDCPKQRWRTLSRAESIWKREEADGSILALLLTFDLHPTDCSAPASMTDALHLALLTMLMIDRMLTGFEPAAYRTRNYYIAV</sequence>
<organism evidence="3 4">
    <name type="scientific">Toxocara canis</name>
    <name type="common">Canine roundworm</name>
    <dbReference type="NCBI Taxonomy" id="6265"/>
    <lineage>
        <taxon>Eukaryota</taxon>
        <taxon>Metazoa</taxon>
        <taxon>Ecdysozoa</taxon>
        <taxon>Nematoda</taxon>
        <taxon>Chromadorea</taxon>
        <taxon>Rhabditida</taxon>
        <taxon>Spirurina</taxon>
        <taxon>Ascaridomorpha</taxon>
        <taxon>Ascaridoidea</taxon>
        <taxon>Toxocaridae</taxon>
        <taxon>Toxocara</taxon>
    </lineage>
</organism>
<dbReference type="EMBL" id="UYWY01000119">
    <property type="protein sequence ID" value="VDM23972.1"/>
    <property type="molecule type" value="Genomic_DNA"/>
</dbReference>
<reference evidence="4" key="1">
    <citation type="submission" date="2016-06" db="UniProtKB">
        <authorList>
            <consortium name="WormBaseParasite"/>
        </authorList>
    </citation>
    <scope>IDENTIFICATION</scope>
</reference>
<proteinExistence type="predicted"/>
<feature type="region of interest" description="Disordered" evidence="1">
    <location>
        <begin position="25"/>
        <end position="65"/>
    </location>
</feature>
<feature type="compositionally biased region" description="Basic and acidic residues" evidence="1">
    <location>
        <begin position="42"/>
        <end position="65"/>
    </location>
</feature>
<accession>A0A183TVM2</accession>
<feature type="compositionally biased region" description="Basic and acidic residues" evidence="1">
    <location>
        <begin position="27"/>
        <end position="36"/>
    </location>
</feature>
<evidence type="ECO:0000313" key="3">
    <source>
        <dbReference type="Proteomes" id="UP000050794"/>
    </source>
</evidence>
<protein>
    <submittedName>
        <fullName evidence="4">Pecanex-like protein</fullName>
    </submittedName>
</protein>
<evidence type="ECO:0000313" key="2">
    <source>
        <dbReference type="EMBL" id="VDM23972.1"/>
    </source>
</evidence>
<evidence type="ECO:0000313" key="4">
    <source>
        <dbReference type="WBParaSite" id="TCNE_0000029101-mRNA-1"/>
    </source>
</evidence>
<gene>
    <name evidence="2" type="ORF">TCNE_LOCUS292</name>
</gene>
<dbReference type="WBParaSite" id="TCNE_0000029101-mRNA-1">
    <property type="protein sequence ID" value="TCNE_0000029101-mRNA-1"/>
    <property type="gene ID" value="TCNE_0000029101"/>
</dbReference>
<dbReference type="Proteomes" id="UP000050794">
    <property type="component" value="Unassembled WGS sequence"/>
</dbReference>
<reference evidence="2 3" key="2">
    <citation type="submission" date="2018-11" db="EMBL/GenBank/DDBJ databases">
        <authorList>
            <consortium name="Pathogen Informatics"/>
        </authorList>
    </citation>
    <scope>NUCLEOTIDE SEQUENCE [LARGE SCALE GENOMIC DNA]</scope>
</reference>
<name>A0A183TVM2_TOXCA</name>
<dbReference type="AlphaFoldDB" id="A0A183TVM2"/>
<evidence type="ECO:0000256" key="1">
    <source>
        <dbReference type="SAM" id="MobiDB-lite"/>
    </source>
</evidence>